<evidence type="ECO:0000313" key="8">
    <source>
        <dbReference type="EMBL" id="CAD5227566.1"/>
    </source>
</evidence>
<keyword evidence="2" id="KW-0677">Repeat</keyword>
<sequence length="327" mass="34948">MERKFYKPIGHDLIPLGSQNLSSDVAKFNLHKNVLDEKPAGYKCGAQKRQKWVVRCESCQLIITREQALKSNVVFTLNKFWHREHLTCIRCNAAVGADRLEFRQCKSDLSKPICIDCYMEENHPSCDGCHKPLKERAISAMGHQFHKCCFVCTKCRGPMPNNEYYVLHGLPYDVDCYFLKKYESVINTGANAVQSPAANAYTSDSSSTVTTTSSKELKPTDVNDGKGGSDGKGGADGKGGSNVIKGSTDGAKGGTTGANGAGTKSGTDGASGTGAKSGTDGAKGGTDGKSGSTGTDVKNGKDTKQDGKDTKPDAKDNKDQKPSDLKK</sequence>
<dbReference type="PANTHER" id="PTHR24205:SF16">
    <property type="entry name" value="GH01042P-RELATED"/>
    <property type="match status" value="1"/>
</dbReference>
<dbReference type="OrthoDB" id="1112565at2759"/>
<gene>
    <name evidence="8" type="ORF">BOKJ2_LOCUS12237</name>
</gene>
<dbReference type="EMBL" id="CAJFDH010000006">
    <property type="protein sequence ID" value="CAD5227566.1"/>
    <property type="molecule type" value="Genomic_DNA"/>
</dbReference>
<dbReference type="Pfam" id="PF00412">
    <property type="entry name" value="LIM"/>
    <property type="match status" value="1"/>
</dbReference>
<reference evidence="8" key="1">
    <citation type="submission" date="2020-09" db="EMBL/GenBank/DDBJ databases">
        <authorList>
            <person name="Kikuchi T."/>
        </authorList>
    </citation>
    <scope>NUCLEOTIDE SEQUENCE</scope>
    <source>
        <strain evidence="8">SH1</strain>
    </source>
</reference>
<comment type="caution">
    <text evidence="8">The sequence shown here is derived from an EMBL/GenBank/DDBJ whole genome shotgun (WGS) entry which is preliminary data.</text>
</comment>
<dbReference type="EMBL" id="CAJFCW020000006">
    <property type="protein sequence ID" value="CAG9123383.1"/>
    <property type="molecule type" value="Genomic_DNA"/>
</dbReference>
<dbReference type="Gene3D" id="2.10.110.10">
    <property type="entry name" value="Cysteine Rich Protein"/>
    <property type="match status" value="2"/>
</dbReference>
<dbReference type="InterPro" id="IPR001781">
    <property type="entry name" value="Znf_LIM"/>
</dbReference>
<evidence type="ECO:0000256" key="2">
    <source>
        <dbReference type="ARBA" id="ARBA00022737"/>
    </source>
</evidence>
<feature type="region of interest" description="Disordered" evidence="6">
    <location>
        <begin position="197"/>
        <end position="327"/>
    </location>
</feature>
<dbReference type="SUPFAM" id="SSF57716">
    <property type="entry name" value="Glucocorticoid receptor-like (DNA-binding domain)"/>
    <property type="match status" value="1"/>
</dbReference>
<dbReference type="Proteomes" id="UP000783686">
    <property type="component" value="Unassembled WGS sequence"/>
</dbReference>
<keyword evidence="3 5" id="KW-0862">Zinc</keyword>
<feature type="compositionally biased region" description="Low complexity" evidence="6">
    <location>
        <begin position="261"/>
        <end position="280"/>
    </location>
</feature>
<dbReference type="GO" id="GO:0046872">
    <property type="term" value="F:metal ion binding"/>
    <property type="evidence" value="ECO:0007669"/>
    <property type="project" value="UniProtKB-KW"/>
</dbReference>
<name>A0A811LK42_9BILA</name>
<dbReference type="AlphaFoldDB" id="A0A811LK42"/>
<proteinExistence type="predicted"/>
<evidence type="ECO:0000259" key="7">
    <source>
        <dbReference type="PROSITE" id="PS50023"/>
    </source>
</evidence>
<dbReference type="PROSITE" id="PS50023">
    <property type="entry name" value="LIM_DOMAIN_2"/>
    <property type="match status" value="1"/>
</dbReference>
<feature type="compositionally biased region" description="Basic and acidic residues" evidence="6">
    <location>
        <begin position="215"/>
        <end position="235"/>
    </location>
</feature>
<accession>A0A811LK42</accession>
<feature type="compositionally biased region" description="Low complexity" evidence="6">
    <location>
        <begin position="202"/>
        <end position="214"/>
    </location>
</feature>
<evidence type="ECO:0000256" key="5">
    <source>
        <dbReference type="PROSITE-ProRule" id="PRU00125"/>
    </source>
</evidence>
<evidence type="ECO:0000256" key="6">
    <source>
        <dbReference type="SAM" id="MobiDB-lite"/>
    </source>
</evidence>
<keyword evidence="4 5" id="KW-0440">LIM domain</keyword>
<keyword evidence="1 5" id="KW-0479">Metal-binding</keyword>
<evidence type="ECO:0000256" key="4">
    <source>
        <dbReference type="ARBA" id="ARBA00023038"/>
    </source>
</evidence>
<keyword evidence="9" id="KW-1185">Reference proteome</keyword>
<dbReference type="PANTHER" id="PTHR24205">
    <property type="entry name" value="FOUR AND A HALF LIM DOMAINS PROTEIN"/>
    <property type="match status" value="1"/>
</dbReference>
<dbReference type="GO" id="GO:0003712">
    <property type="term" value="F:transcription coregulator activity"/>
    <property type="evidence" value="ECO:0007669"/>
    <property type="project" value="TreeGrafter"/>
</dbReference>
<organism evidence="8 9">
    <name type="scientific">Bursaphelenchus okinawaensis</name>
    <dbReference type="NCBI Taxonomy" id="465554"/>
    <lineage>
        <taxon>Eukaryota</taxon>
        <taxon>Metazoa</taxon>
        <taxon>Ecdysozoa</taxon>
        <taxon>Nematoda</taxon>
        <taxon>Chromadorea</taxon>
        <taxon>Rhabditida</taxon>
        <taxon>Tylenchina</taxon>
        <taxon>Tylenchomorpha</taxon>
        <taxon>Aphelenchoidea</taxon>
        <taxon>Aphelenchoididae</taxon>
        <taxon>Bursaphelenchus</taxon>
    </lineage>
</organism>
<dbReference type="PROSITE" id="PS00478">
    <property type="entry name" value="LIM_DOMAIN_1"/>
    <property type="match status" value="1"/>
</dbReference>
<evidence type="ECO:0000313" key="9">
    <source>
        <dbReference type="Proteomes" id="UP000614601"/>
    </source>
</evidence>
<feature type="compositionally biased region" description="Basic and acidic residues" evidence="6">
    <location>
        <begin position="298"/>
        <end position="327"/>
    </location>
</feature>
<feature type="domain" description="LIM zinc-binding" evidence="7">
    <location>
        <begin position="124"/>
        <end position="183"/>
    </location>
</feature>
<dbReference type="Proteomes" id="UP000614601">
    <property type="component" value="Unassembled WGS sequence"/>
</dbReference>
<dbReference type="GO" id="GO:0030018">
    <property type="term" value="C:Z disc"/>
    <property type="evidence" value="ECO:0007669"/>
    <property type="project" value="TreeGrafter"/>
</dbReference>
<protein>
    <recommendedName>
        <fullName evidence="7">LIM zinc-binding domain-containing protein</fullName>
    </recommendedName>
</protein>
<feature type="compositionally biased region" description="Gly residues" evidence="6">
    <location>
        <begin position="251"/>
        <end position="260"/>
    </location>
</feature>
<dbReference type="GO" id="GO:0005634">
    <property type="term" value="C:nucleus"/>
    <property type="evidence" value="ECO:0007669"/>
    <property type="project" value="TreeGrafter"/>
</dbReference>
<dbReference type="SMART" id="SM00132">
    <property type="entry name" value="LIM"/>
    <property type="match status" value="2"/>
</dbReference>
<evidence type="ECO:0000256" key="3">
    <source>
        <dbReference type="ARBA" id="ARBA00022833"/>
    </source>
</evidence>
<evidence type="ECO:0000256" key="1">
    <source>
        <dbReference type="ARBA" id="ARBA00022723"/>
    </source>
</evidence>